<evidence type="ECO:0000313" key="1">
    <source>
        <dbReference type="EMBL" id="KAF9440604.1"/>
    </source>
</evidence>
<keyword evidence="2" id="KW-1185">Reference proteome</keyword>
<name>A0A9P6BWC0_9AGAR</name>
<dbReference type="AlphaFoldDB" id="A0A9P6BWC0"/>
<organism evidence="1 2">
    <name type="scientific">Macrolepiota fuliginosa MF-IS2</name>
    <dbReference type="NCBI Taxonomy" id="1400762"/>
    <lineage>
        <taxon>Eukaryota</taxon>
        <taxon>Fungi</taxon>
        <taxon>Dikarya</taxon>
        <taxon>Basidiomycota</taxon>
        <taxon>Agaricomycotina</taxon>
        <taxon>Agaricomycetes</taxon>
        <taxon>Agaricomycetidae</taxon>
        <taxon>Agaricales</taxon>
        <taxon>Agaricineae</taxon>
        <taxon>Agaricaceae</taxon>
        <taxon>Macrolepiota</taxon>
    </lineage>
</organism>
<proteinExistence type="predicted"/>
<dbReference type="Proteomes" id="UP000807342">
    <property type="component" value="Unassembled WGS sequence"/>
</dbReference>
<comment type="caution">
    <text evidence="1">The sequence shown here is derived from an EMBL/GenBank/DDBJ whole genome shotgun (WGS) entry which is preliminary data.</text>
</comment>
<protein>
    <submittedName>
        <fullName evidence="1">Uncharacterized protein</fullName>
    </submittedName>
</protein>
<dbReference type="EMBL" id="MU152403">
    <property type="protein sequence ID" value="KAF9440604.1"/>
    <property type="molecule type" value="Genomic_DNA"/>
</dbReference>
<gene>
    <name evidence="1" type="ORF">P691DRAFT_767537</name>
</gene>
<accession>A0A9P6BWC0</accession>
<sequence length="140" mass="15698">MTPPPPLFVTTLEFARTVKQAMLQNSSHVVIEELDIIEEDGKPITPPAIVVFIEERDVIEAPELPSIEDNQLQEHAIHDSIVNAEADHANEPSVVDQGNNAANEQVNQVAEPPSANWADDMTPWDEFHPRSCFYQQCLHH</sequence>
<evidence type="ECO:0000313" key="2">
    <source>
        <dbReference type="Proteomes" id="UP000807342"/>
    </source>
</evidence>
<reference evidence="1" key="1">
    <citation type="submission" date="2020-11" db="EMBL/GenBank/DDBJ databases">
        <authorList>
            <consortium name="DOE Joint Genome Institute"/>
            <person name="Ahrendt S."/>
            <person name="Riley R."/>
            <person name="Andreopoulos W."/>
            <person name="Labutti K."/>
            <person name="Pangilinan J."/>
            <person name="Ruiz-Duenas F.J."/>
            <person name="Barrasa J.M."/>
            <person name="Sanchez-Garcia M."/>
            <person name="Camarero S."/>
            <person name="Miyauchi S."/>
            <person name="Serrano A."/>
            <person name="Linde D."/>
            <person name="Babiker R."/>
            <person name="Drula E."/>
            <person name="Ayuso-Fernandez I."/>
            <person name="Pacheco R."/>
            <person name="Padilla G."/>
            <person name="Ferreira P."/>
            <person name="Barriuso J."/>
            <person name="Kellner H."/>
            <person name="Castanera R."/>
            <person name="Alfaro M."/>
            <person name="Ramirez L."/>
            <person name="Pisabarro A.G."/>
            <person name="Kuo A."/>
            <person name="Tritt A."/>
            <person name="Lipzen A."/>
            <person name="He G."/>
            <person name="Yan M."/>
            <person name="Ng V."/>
            <person name="Cullen D."/>
            <person name="Martin F."/>
            <person name="Rosso M.-N."/>
            <person name="Henrissat B."/>
            <person name="Hibbett D."/>
            <person name="Martinez A.T."/>
            <person name="Grigoriev I.V."/>
        </authorList>
    </citation>
    <scope>NUCLEOTIDE SEQUENCE</scope>
    <source>
        <strain evidence="1">MF-IS2</strain>
    </source>
</reference>